<gene>
    <name evidence="1" type="ORF">ACPOL_6183</name>
</gene>
<evidence type="ECO:0000313" key="2">
    <source>
        <dbReference type="Proteomes" id="UP000253606"/>
    </source>
</evidence>
<dbReference type="KEGG" id="abas:ACPOL_6183"/>
<keyword evidence="2" id="KW-1185">Reference proteome</keyword>
<organism evidence="1 2">
    <name type="scientific">Acidisarcina polymorpha</name>
    <dbReference type="NCBI Taxonomy" id="2211140"/>
    <lineage>
        <taxon>Bacteria</taxon>
        <taxon>Pseudomonadati</taxon>
        <taxon>Acidobacteriota</taxon>
        <taxon>Terriglobia</taxon>
        <taxon>Terriglobales</taxon>
        <taxon>Acidobacteriaceae</taxon>
        <taxon>Acidisarcina</taxon>
    </lineage>
</organism>
<dbReference type="AlphaFoldDB" id="A0A2Z5G9D1"/>
<dbReference type="EMBL" id="CP030840">
    <property type="protein sequence ID" value="AXC15427.1"/>
    <property type="molecule type" value="Genomic_DNA"/>
</dbReference>
<proteinExistence type="predicted"/>
<reference evidence="1 2" key="1">
    <citation type="journal article" date="2018" name="Front. Microbiol.">
        <title>Hydrolytic Capabilities as a Key to Environmental Success: Chitinolytic and Cellulolytic Acidobacteria From Acidic Sub-arctic Soils and Boreal Peatlands.</title>
        <authorList>
            <person name="Belova S.E."/>
            <person name="Ravin N.V."/>
            <person name="Pankratov T.A."/>
            <person name="Rakitin A.L."/>
            <person name="Ivanova A.A."/>
            <person name="Beletsky A.V."/>
            <person name="Mardanov A.V."/>
            <person name="Sinninghe Damste J.S."/>
            <person name="Dedysh S.N."/>
        </authorList>
    </citation>
    <scope>NUCLEOTIDE SEQUENCE [LARGE SCALE GENOMIC DNA]</scope>
    <source>
        <strain evidence="1 2">SBC82</strain>
    </source>
</reference>
<sequence>MCLHTEGTAVDEEPDEVVCCVPADGEFRVHGRAPFLQLGTLYPGSKTRSNLSRKRRAQCECGRTCSPIPVDSGWLRGLLLRDGDNLEGWRRWFRKLDRTADGEIGTTADDAPVVSETAIDAADTTGGQTHGGFSLERR</sequence>
<name>A0A2Z5G9D1_9BACT</name>
<accession>A0A2Z5G9D1</accession>
<evidence type="ECO:0000313" key="1">
    <source>
        <dbReference type="EMBL" id="AXC15427.1"/>
    </source>
</evidence>
<dbReference type="Proteomes" id="UP000253606">
    <property type="component" value="Chromosome"/>
</dbReference>
<protein>
    <submittedName>
        <fullName evidence="1">Uncharacterized protein</fullName>
    </submittedName>
</protein>